<keyword evidence="3" id="KW-1185">Reference proteome</keyword>
<keyword evidence="1" id="KW-1133">Transmembrane helix</keyword>
<dbReference type="AlphaFoldDB" id="A0AAV7KIS9"/>
<dbReference type="InterPro" id="IPR029063">
    <property type="entry name" value="SAM-dependent_MTases_sf"/>
</dbReference>
<proteinExistence type="predicted"/>
<dbReference type="SUPFAM" id="SSF53335">
    <property type="entry name" value="S-adenosyl-L-methionine-dependent methyltransferases"/>
    <property type="match status" value="1"/>
</dbReference>
<evidence type="ECO:0000313" key="2">
    <source>
        <dbReference type="EMBL" id="KAI6660474.1"/>
    </source>
</evidence>
<reference evidence="2 3" key="1">
    <citation type="journal article" date="2023" name="BMC Biol.">
        <title>The compact genome of the sponge Oopsacas minuta (Hexactinellida) is lacking key metazoan core genes.</title>
        <authorList>
            <person name="Santini S."/>
            <person name="Schenkelaars Q."/>
            <person name="Jourda C."/>
            <person name="Duchesne M."/>
            <person name="Belahbib H."/>
            <person name="Rocher C."/>
            <person name="Selva M."/>
            <person name="Riesgo A."/>
            <person name="Vervoort M."/>
            <person name="Leys S.P."/>
            <person name="Kodjabachian L."/>
            <person name="Le Bivic A."/>
            <person name="Borchiellini C."/>
            <person name="Claverie J.M."/>
            <person name="Renard E."/>
        </authorList>
    </citation>
    <scope>NUCLEOTIDE SEQUENCE [LARGE SCALE GENOMIC DNA]</scope>
    <source>
        <strain evidence="2">SPO-2</strain>
    </source>
</reference>
<feature type="transmembrane region" description="Helical" evidence="1">
    <location>
        <begin position="169"/>
        <end position="186"/>
    </location>
</feature>
<dbReference type="PANTHER" id="PTHR45036">
    <property type="entry name" value="METHYLTRANSFERASE LIKE 7B"/>
    <property type="match status" value="1"/>
</dbReference>
<evidence type="ECO:0000256" key="1">
    <source>
        <dbReference type="SAM" id="Phobius"/>
    </source>
</evidence>
<name>A0AAV7KIS9_9METZ</name>
<sequence>MKVNWLKQVNLKGNVLDIGTGDGINLKYYSLYKKNINHITCVEPNVHLHTKLLQRAKQYNLPVELFSGTFEQFAKKNPKLEFDTITGIFVLCSVDNSEVVIDGLYSVLKLGGTLALFEHIKQQNNLILNIIQILFLPVHLYYGGGCNLRRLHASTLKKYKFNNVKEEYLTCYKILMLWMVKFYSFVGNKPLVY</sequence>
<keyword evidence="1" id="KW-0812">Transmembrane</keyword>
<protein>
    <recommendedName>
        <fullName evidence="4">Methyltransferase domain-containing protein</fullName>
    </recommendedName>
</protein>
<evidence type="ECO:0000313" key="3">
    <source>
        <dbReference type="Proteomes" id="UP001165289"/>
    </source>
</evidence>
<dbReference type="EMBL" id="JAKMXF010000033">
    <property type="protein sequence ID" value="KAI6660474.1"/>
    <property type="molecule type" value="Genomic_DNA"/>
</dbReference>
<dbReference type="PANTHER" id="PTHR45036:SF1">
    <property type="entry name" value="METHYLTRANSFERASE LIKE 7A"/>
    <property type="match status" value="1"/>
</dbReference>
<feature type="transmembrane region" description="Helical" evidence="1">
    <location>
        <begin position="126"/>
        <end position="148"/>
    </location>
</feature>
<keyword evidence="1" id="KW-0472">Membrane</keyword>
<dbReference type="InterPro" id="IPR052356">
    <property type="entry name" value="Thiol_S-MT"/>
</dbReference>
<dbReference type="Proteomes" id="UP001165289">
    <property type="component" value="Unassembled WGS sequence"/>
</dbReference>
<accession>A0AAV7KIS9</accession>
<dbReference type="Pfam" id="PF13489">
    <property type="entry name" value="Methyltransf_23"/>
    <property type="match status" value="1"/>
</dbReference>
<evidence type="ECO:0008006" key="4">
    <source>
        <dbReference type="Google" id="ProtNLM"/>
    </source>
</evidence>
<dbReference type="Gene3D" id="3.40.50.150">
    <property type="entry name" value="Vaccinia Virus protein VP39"/>
    <property type="match status" value="1"/>
</dbReference>
<dbReference type="CDD" id="cd02440">
    <property type="entry name" value="AdoMet_MTases"/>
    <property type="match status" value="1"/>
</dbReference>
<organism evidence="2 3">
    <name type="scientific">Oopsacas minuta</name>
    <dbReference type="NCBI Taxonomy" id="111878"/>
    <lineage>
        <taxon>Eukaryota</taxon>
        <taxon>Metazoa</taxon>
        <taxon>Porifera</taxon>
        <taxon>Hexactinellida</taxon>
        <taxon>Hexasterophora</taxon>
        <taxon>Lyssacinosida</taxon>
        <taxon>Leucopsacidae</taxon>
        <taxon>Oopsacas</taxon>
    </lineage>
</organism>
<gene>
    <name evidence="2" type="ORF">LOD99_14059</name>
</gene>
<comment type="caution">
    <text evidence="2">The sequence shown here is derived from an EMBL/GenBank/DDBJ whole genome shotgun (WGS) entry which is preliminary data.</text>
</comment>